<proteinExistence type="predicted"/>
<feature type="compositionally biased region" description="Acidic residues" evidence="1">
    <location>
        <begin position="112"/>
        <end position="124"/>
    </location>
</feature>
<organism evidence="3 4">
    <name type="scientific">Shimia aestuarii</name>
    <dbReference type="NCBI Taxonomy" id="254406"/>
    <lineage>
        <taxon>Bacteria</taxon>
        <taxon>Pseudomonadati</taxon>
        <taxon>Pseudomonadota</taxon>
        <taxon>Alphaproteobacteria</taxon>
        <taxon>Rhodobacterales</taxon>
        <taxon>Roseobacteraceae</taxon>
    </lineage>
</organism>
<dbReference type="AlphaFoldDB" id="A0A1I4RIY6"/>
<dbReference type="RefSeq" id="WP_093095395.1">
    <property type="nucleotide sequence ID" value="NZ_FOTQ01000008.1"/>
</dbReference>
<accession>A0A1I4RIY6</accession>
<feature type="region of interest" description="Disordered" evidence="1">
    <location>
        <begin position="100"/>
        <end position="124"/>
    </location>
</feature>
<gene>
    <name evidence="3" type="ORF">SAMN04488042_10899</name>
</gene>
<reference evidence="3 4" key="1">
    <citation type="submission" date="2016-10" db="EMBL/GenBank/DDBJ databases">
        <authorList>
            <person name="de Groot N.N."/>
        </authorList>
    </citation>
    <scope>NUCLEOTIDE SEQUENCE [LARGE SCALE GENOMIC DNA]</scope>
    <source>
        <strain evidence="3 4">DSM 15283</strain>
    </source>
</reference>
<dbReference type="OrthoDB" id="7308154at2"/>
<evidence type="ECO:0000256" key="2">
    <source>
        <dbReference type="SAM" id="SignalP"/>
    </source>
</evidence>
<feature type="signal peptide" evidence="2">
    <location>
        <begin position="1"/>
        <end position="21"/>
    </location>
</feature>
<dbReference type="Proteomes" id="UP000199144">
    <property type="component" value="Unassembled WGS sequence"/>
</dbReference>
<evidence type="ECO:0000313" key="4">
    <source>
        <dbReference type="Proteomes" id="UP000199144"/>
    </source>
</evidence>
<dbReference type="STRING" id="254406.SAMN04488042_10899"/>
<keyword evidence="2" id="KW-0732">Signal</keyword>
<evidence type="ECO:0008006" key="5">
    <source>
        <dbReference type="Google" id="ProtNLM"/>
    </source>
</evidence>
<protein>
    <recommendedName>
        <fullName evidence="5">AAA+ family ATPase</fullName>
    </recommendedName>
</protein>
<evidence type="ECO:0000256" key="1">
    <source>
        <dbReference type="SAM" id="MobiDB-lite"/>
    </source>
</evidence>
<sequence>MRVYVIAVCAALAAPVAPVMAQAQGSEEDSGTSLMEEGARLFLKGLQQQMEPALEGLQGFAEEMGPQMRSFFVEMGPALQDLMEKVEDWSAYHPPEMLPNGDIILRRKQPEEQVDTPEEGETDI</sequence>
<feature type="chain" id="PRO_5011705033" description="AAA+ family ATPase" evidence="2">
    <location>
        <begin position="22"/>
        <end position="124"/>
    </location>
</feature>
<evidence type="ECO:0000313" key="3">
    <source>
        <dbReference type="EMBL" id="SFM52224.1"/>
    </source>
</evidence>
<keyword evidence="4" id="KW-1185">Reference proteome</keyword>
<name>A0A1I4RIY6_9RHOB</name>
<dbReference type="EMBL" id="FOTQ01000008">
    <property type="protein sequence ID" value="SFM52224.1"/>
    <property type="molecule type" value="Genomic_DNA"/>
</dbReference>